<name>A0A1G7WF57_9SPHI</name>
<protein>
    <recommendedName>
        <fullName evidence="1">6-hydroxymethylpterin diphosphokinase MptE-like domain-containing protein</fullName>
    </recommendedName>
</protein>
<dbReference type="Pfam" id="PF01973">
    <property type="entry name" value="MptE-like"/>
    <property type="match status" value="1"/>
</dbReference>
<dbReference type="InterPro" id="IPR002826">
    <property type="entry name" value="MptE-like"/>
</dbReference>
<dbReference type="Proteomes" id="UP000199705">
    <property type="component" value="Unassembled WGS sequence"/>
</dbReference>
<evidence type="ECO:0000259" key="1">
    <source>
        <dbReference type="Pfam" id="PF01973"/>
    </source>
</evidence>
<keyword evidence="3" id="KW-1185">Reference proteome</keyword>
<accession>A0A1G7WF57</accession>
<dbReference type="STRING" id="551996.SAMN05192573_104401"/>
<gene>
    <name evidence="2" type="ORF">SAMN05192573_104401</name>
</gene>
<dbReference type="Gene3D" id="3.90.1480.10">
    <property type="entry name" value="Alpha-2,3-sialyltransferase"/>
    <property type="match status" value="1"/>
</dbReference>
<sequence length="279" mass="32502">MEGIKRLLSFKLSDLTFGRVSRALLRRVGNIWHLATWYFPFGFSKRNKEKIKQYENIHAGKRCFIVCNGPGLNKINIDLLKNEYTIGMNRIYLMEEQNGFSPTYLFCYDKATQLLQFTEEFDALKLPCFFNWDLNKKFSRKDNQVFLKGKFSPSFSIDPIDDLVGNGKTVTYICMQLAYYMGFSEVYLVGKDHSYNTTVKPTNAIVSDGHDLNHFSPKYYRPGQIWDAPDYHSEELAYKLARKVFEQSGRKIQDASVDGKLDVFEKVDFKELFTENIHS</sequence>
<evidence type="ECO:0000313" key="3">
    <source>
        <dbReference type="Proteomes" id="UP000199705"/>
    </source>
</evidence>
<dbReference type="AlphaFoldDB" id="A0A1G7WF57"/>
<reference evidence="3" key="1">
    <citation type="submission" date="2016-10" db="EMBL/GenBank/DDBJ databases">
        <authorList>
            <person name="Varghese N."/>
            <person name="Submissions S."/>
        </authorList>
    </citation>
    <scope>NUCLEOTIDE SEQUENCE [LARGE SCALE GENOMIC DNA]</scope>
    <source>
        <strain evidence="3">Gh-67</strain>
    </source>
</reference>
<feature type="domain" description="6-hydroxymethylpterin diphosphokinase MptE-like" evidence="1">
    <location>
        <begin position="49"/>
        <end position="196"/>
    </location>
</feature>
<evidence type="ECO:0000313" key="2">
    <source>
        <dbReference type="EMBL" id="SDG70601.1"/>
    </source>
</evidence>
<dbReference type="RefSeq" id="WP_091166640.1">
    <property type="nucleotide sequence ID" value="NZ_FNCG01000004.1"/>
</dbReference>
<proteinExistence type="predicted"/>
<organism evidence="2 3">
    <name type="scientific">Mucilaginibacter gossypii</name>
    <dbReference type="NCBI Taxonomy" id="551996"/>
    <lineage>
        <taxon>Bacteria</taxon>
        <taxon>Pseudomonadati</taxon>
        <taxon>Bacteroidota</taxon>
        <taxon>Sphingobacteriia</taxon>
        <taxon>Sphingobacteriales</taxon>
        <taxon>Sphingobacteriaceae</taxon>
        <taxon>Mucilaginibacter</taxon>
    </lineage>
</organism>
<dbReference type="EMBL" id="FNCG01000004">
    <property type="protein sequence ID" value="SDG70601.1"/>
    <property type="molecule type" value="Genomic_DNA"/>
</dbReference>